<dbReference type="OrthoDB" id="6509975at2759"/>
<dbReference type="Proteomes" id="UP000217199">
    <property type="component" value="Unassembled WGS sequence"/>
</dbReference>
<dbReference type="InterPro" id="IPR033379">
    <property type="entry name" value="Acid_Pase_AS"/>
</dbReference>
<keyword evidence="1" id="KW-0378">Hydrolase</keyword>
<accession>A0A286UII5</accession>
<dbReference type="InterPro" id="IPR029033">
    <property type="entry name" value="His_PPase_superfam"/>
</dbReference>
<evidence type="ECO:0000313" key="2">
    <source>
        <dbReference type="EMBL" id="PAV19358.1"/>
    </source>
</evidence>
<dbReference type="STRING" id="2282107.A0A286UII5"/>
<evidence type="ECO:0000256" key="1">
    <source>
        <dbReference type="ARBA" id="ARBA00022801"/>
    </source>
</evidence>
<comment type="caution">
    <text evidence="2">The sequence shown here is derived from an EMBL/GenBank/DDBJ whole genome shotgun (WGS) entry which is preliminary data.</text>
</comment>
<dbReference type="Gene3D" id="3.40.50.1240">
    <property type="entry name" value="Phosphoglycerate mutase-like"/>
    <property type="match status" value="1"/>
</dbReference>
<dbReference type="PANTHER" id="PTHR20963:SF42">
    <property type="entry name" value="PHOSPHOGLYCERATE MUTASE-LIKE PROTEIN"/>
    <property type="match status" value="1"/>
</dbReference>
<dbReference type="CDD" id="cd07061">
    <property type="entry name" value="HP_HAP_like"/>
    <property type="match status" value="1"/>
</dbReference>
<dbReference type="Pfam" id="PF00328">
    <property type="entry name" value="His_Phos_2"/>
    <property type="match status" value="1"/>
</dbReference>
<dbReference type="PANTHER" id="PTHR20963">
    <property type="entry name" value="MULTIPLE INOSITOL POLYPHOSPHATE PHOSPHATASE-RELATED"/>
    <property type="match status" value="1"/>
</dbReference>
<dbReference type="PROSITE" id="PS00616">
    <property type="entry name" value="HIS_ACID_PHOSPHAT_1"/>
    <property type="match status" value="1"/>
</dbReference>
<name>A0A286UII5_9AGAM</name>
<dbReference type="SUPFAM" id="SSF53254">
    <property type="entry name" value="Phosphoglycerate mutase-like"/>
    <property type="match status" value="1"/>
</dbReference>
<dbReference type="GO" id="GO:0003993">
    <property type="term" value="F:acid phosphatase activity"/>
    <property type="evidence" value="ECO:0007669"/>
    <property type="project" value="TreeGrafter"/>
</dbReference>
<dbReference type="InParanoid" id="A0A286UII5"/>
<dbReference type="AlphaFoldDB" id="A0A286UII5"/>
<keyword evidence="3" id="KW-1185">Reference proteome</keyword>
<gene>
    <name evidence="2" type="ORF">PNOK_0429200</name>
</gene>
<protein>
    <submittedName>
        <fullName evidence="2">Phosphoglycerate mutase</fullName>
    </submittedName>
</protein>
<reference evidence="2 3" key="1">
    <citation type="journal article" date="2017" name="Mol. Ecol.">
        <title>Comparative and population genomic landscape of Phellinus noxius: A hypervariable fungus causing root rot in trees.</title>
        <authorList>
            <person name="Chung C.L."/>
            <person name="Lee T.J."/>
            <person name="Akiba M."/>
            <person name="Lee H.H."/>
            <person name="Kuo T.H."/>
            <person name="Liu D."/>
            <person name="Ke H.M."/>
            <person name="Yokoi T."/>
            <person name="Roa M.B."/>
            <person name="Lu M.J."/>
            <person name="Chang Y.Y."/>
            <person name="Ann P.J."/>
            <person name="Tsai J.N."/>
            <person name="Chen C.Y."/>
            <person name="Tzean S.S."/>
            <person name="Ota Y."/>
            <person name="Hattori T."/>
            <person name="Sahashi N."/>
            <person name="Liou R.F."/>
            <person name="Kikuchi T."/>
            <person name="Tsai I.J."/>
        </authorList>
    </citation>
    <scope>NUCLEOTIDE SEQUENCE [LARGE SCALE GENOMIC DNA]</scope>
    <source>
        <strain evidence="2 3">FFPRI411160</strain>
    </source>
</reference>
<dbReference type="InterPro" id="IPR000560">
    <property type="entry name" value="His_Pase_clade-2"/>
</dbReference>
<evidence type="ECO:0000313" key="3">
    <source>
        <dbReference type="Proteomes" id="UP000217199"/>
    </source>
</evidence>
<proteinExistence type="predicted"/>
<dbReference type="EMBL" id="NBII01000004">
    <property type="protein sequence ID" value="PAV19358.1"/>
    <property type="molecule type" value="Genomic_DNA"/>
</dbReference>
<sequence length="383" mass="42497">MADDCSLVQVQLMHRHGSRLPQADELVFINDLSNHLNDPNVTSTLDSLTLPQEWTFVQGENRWQNVLGHDSLTSIGREECYNHGVQFRNAYPNMPFKDIVAGDVDRVVECAKDFSEGLFGTSENSVSIVEENNVTISSISPWETCPLWTDAFVESGEGSVSSWDDVYLPSIAARINSLLSPVELTNDEVHGALFACAYELAAFGNMTWCNVFNQDEIENFEYENDLLLREGFGYGLPNNMGPVLGSLFVNNLVDRATDATAAKTFLEFGHDTTIDLALTGLGLAKDQSYPIDGPINSTRLWRTSNQVPFAAMMVWEKWNCGRSTQIRLLMNGVPFSLAPLCPIDETTGACELIAFLMSPVVEQARSIDWEDHTWNSTCGNPGF</sequence>
<organism evidence="2 3">
    <name type="scientific">Pyrrhoderma noxium</name>
    <dbReference type="NCBI Taxonomy" id="2282107"/>
    <lineage>
        <taxon>Eukaryota</taxon>
        <taxon>Fungi</taxon>
        <taxon>Dikarya</taxon>
        <taxon>Basidiomycota</taxon>
        <taxon>Agaricomycotina</taxon>
        <taxon>Agaricomycetes</taxon>
        <taxon>Hymenochaetales</taxon>
        <taxon>Hymenochaetaceae</taxon>
        <taxon>Pyrrhoderma</taxon>
    </lineage>
</organism>
<dbReference type="FunCoup" id="A0A286UII5">
    <property type="interactions" value="195"/>
</dbReference>